<feature type="non-terminal residue" evidence="1">
    <location>
        <position position="1"/>
    </location>
</feature>
<accession>B0PGG0</accession>
<protein>
    <submittedName>
        <fullName evidence="1">Uncharacterized protein</fullName>
    </submittedName>
</protein>
<evidence type="ECO:0000313" key="2">
    <source>
        <dbReference type="Proteomes" id="UP000003803"/>
    </source>
</evidence>
<dbReference type="Proteomes" id="UP000003803">
    <property type="component" value="Unassembled WGS sequence"/>
</dbReference>
<evidence type="ECO:0000313" key="1">
    <source>
        <dbReference type="EMBL" id="EDS09436.1"/>
    </source>
</evidence>
<reference evidence="1" key="2">
    <citation type="submission" date="2013-09" db="EMBL/GenBank/DDBJ databases">
        <title>Draft genome sequence of Anaerotruncus colihominis(DSM 17241).</title>
        <authorList>
            <person name="Sudarsanam P."/>
            <person name="Ley R."/>
            <person name="Guruge J."/>
            <person name="Turnbaugh P.J."/>
            <person name="Mahowald M."/>
            <person name="Liep D."/>
            <person name="Gordon J."/>
        </authorList>
    </citation>
    <scope>NUCLEOTIDE SEQUENCE</scope>
    <source>
        <strain evidence="1">DSM 17241</strain>
    </source>
</reference>
<comment type="caution">
    <text evidence="1">The sequence shown here is derived from an EMBL/GenBank/DDBJ whole genome shotgun (WGS) entry which is preliminary data.</text>
</comment>
<dbReference type="EMBL" id="ABGD02000028">
    <property type="protein sequence ID" value="EDS09436.1"/>
    <property type="molecule type" value="Genomic_DNA"/>
</dbReference>
<dbReference type="HOGENOM" id="CLU_2034618_0_0_9"/>
<name>B0PGG0_9FIRM</name>
<dbReference type="AlphaFoldDB" id="B0PGG0"/>
<keyword evidence="2" id="KW-1185">Reference proteome</keyword>
<organism evidence="1 2">
    <name type="scientific">Anaerotruncus colihominis DSM 17241</name>
    <dbReference type="NCBI Taxonomy" id="445972"/>
    <lineage>
        <taxon>Bacteria</taxon>
        <taxon>Bacillati</taxon>
        <taxon>Bacillota</taxon>
        <taxon>Clostridia</taxon>
        <taxon>Eubacteriales</taxon>
        <taxon>Oscillospiraceae</taxon>
        <taxon>Anaerotruncus</taxon>
    </lineage>
</organism>
<reference evidence="1" key="1">
    <citation type="submission" date="2007-11" db="EMBL/GenBank/DDBJ databases">
        <authorList>
            <person name="Fulton L."/>
            <person name="Clifton S."/>
            <person name="Fulton B."/>
            <person name="Xu J."/>
            <person name="Minx P."/>
            <person name="Pepin K.H."/>
            <person name="Johnson M."/>
            <person name="Thiruvilangam P."/>
            <person name="Bhonagiri V."/>
            <person name="Nash W.E."/>
            <person name="Mardis E.R."/>
            <person name="Wilson R.K."/>
        </authorList>
    </citation>
    <scope>NUCLEOTIDE SEQUENCE [LARGE SCALE GENOMIC DNA]</scope>
    <source>
        <strain evidence="1">DSM 17241</strain>
    </source>
</reference>
<gene>
    <name evidence="1" type="ORF">ANACOL_03893</name>
</gene>
<sequence length="102" mass="11743">TRLWWIPEDNKFRSITSFTASRASLRELRDYLADTLKYARIRAERQIKAGELPGGWFDPKDWDGWQKHMEGLIHRLDGVLALEGSTLELAHPPAPTVPELTM</sequence>
<proteinExistence type="predicted"/>
<dbReference type="eggNOG" id="ENOG502ZCK8">
    <property type="taxonomic scope" value="Bacteria"/>
</dbReference>